<dbReference type="InterPro" id="IPR036388">
    <property type="entry name" value="WH-like_DNA-bd_sf"/>
</dbReference>
<feature type="compositionally biased region" description="Basic and acidic residues" evidence="1">
    <location>
        <begin position="116"/>
        <end position="137"/>
    </location>
</feature>
<dbReference type="EMBL" id="JASAOG010000011">
    <property type="protein sequence ID" value="KAK0066325.1"/>
    <property type="molecule type" value="Genomic_DNA"/>
</dbReference>
<protein>
    <recommendedName>
        <fullName evidence="4">H15 domain-containing protein</fullName>
    </recommendedName>
</protein>
<name>A0AAD8C4V4_BIOPF</name>
<proteinExistence type="predicted"/>
<evidence type="ECO:0008006" key="4">
    <source>
        <dbReference type="Google" id="ProtNLM"/>
    </source>
</evidence>
<accession>A0AAD8C4V4</accession>
<keyword evidence="3" id="KW-1185">Reference proteome</keyword>
<gene>
    <name evidence="2" type="ORF">Bpfe_004446</name>
</gene>
<organism evidence="2 3">
    <name type="scientific">Biomphalaria pfeifferi</name>
    <name type="common">Bloodfluke planorb</name>
    <name type="synonym">Freshwater snail</name>
    <dbReference type="NCBI Taxonomy" id="112525"/>
    <lineage>
        <taxon>Eukaryota</taxon>
        <taxon>Metazoa</taxon>
        <taxon>Spiralia</taxon>
        <taxon>Lophotrochozoa</taxon>
        <taxon>Mollusca</taxon>
        <taxon>Gastropoda</taxon>
        <taxon>Heterobranchia</taxon>
        <taxon>Euthyneura</taxon>
        <taxon>Panpulmonata</taxon>
        <taxon>Hygrophila</taxon>
        <taxon>Lymnaeoidea</taxon>
        <taxon>Planorbidae</taxon>
        <taxon>Biomphalaria</taxon>
    </lineage>
</organism>
<reference evidence="2" key="2">
    <citation type="submission" date="2023-04" db="EMBL/GenBank/DDBJ databases">
        <authorList>
            <person name="Bu L."/>
            <person name="Lu L."/>
            <person name="Laidemitt M.R."/>
            <person name="Zhang S.M."/>
            <person name="Mutuku M."/>
            <person name="Mkoji G."/>
            <person name="Steinauer M."/>
            <person name="Loker E.S."/>
        </authorList>
    </citation>
    <scope>NUCLEOTIDE SEQUENCE</scope>
    <source>
        <strain evidence="2">KasaAsao</strain>
        <tissue evidence="2">Whole Snail</tissue>
    </source>
</reference>
<feature type="region of interest" description="Disordered" evidence="1">
    <location>
        <begin position="114"/>
        <end position="154"/>
    </location>
</feature>
<reference evidence="2" key="1">
    <citation type="journal article" date="2023" name="PLoS Negl. Trop. Dis.">
        <title>A genome sequence for Biomphalaria pfeifferi, the major vector snail for the human-infecting parasite Schistosoma mansoni.</title>
        <authorList>
            <person name="Bu L."/>
            <person name="Lu L."/>
            <person name="Laidemitt M.R."/>
            <person name="Zhang S.M."/>
            <person name="Mutuku M."/>
            <person name="Mkoji G."/>
            <person name="Steinauer M."/>
            <person name="Loker E.S."/>
        </authorList>
    </citation>
    <scope>NUCLEOTIDE SEQUENCE</scope>
    <source>
        <strain evidence="2">KasaAsao</strain>
    </source>
</reference>
<evidence type="ECO:0000313" key="3">
    <source>
        <dbReference type="Proteomes" id="UP001233172"/>
    </source>
</evidence>
<dbReference type="Gene3D" id="1.10.10.10">
    <property type="entry name" value="Winged helix-like DNA-binding domain superfamily/Winged helix DNA-binding domain"/>
    <property type="match status" value="1"/>
</dbReference>
<dbReference type="Proteomes" id="UP001233172">
    <property type="component" value="Unassembled WGS sequence"/>
</dbReference>
<sequence>MSDTEAESDYDPKDSNSRYTAADDYETDACDCAQCKSGADDRVRITVKDVLSAIRDLREPQGVTFSMVKNYLGADPMYEDMDAKVLEKEVKLAMQKAINDDQIVRAKQGLRFILPGEKRRNPEPKKRGRAAKQEGSRRSRQSNKGKEAKSRRKK</sequence>
<feature type="region of interest" description="Disordered" evidence="1">
    <location>
        <begin position="1"/>
        <end position="21"/>
    </location>
</feature>
<comment type="caution">
    <text evidence="2">The sequence shown here is derived from an EMBL/GenBank/DDBJ whole genome shotgun (WGS) entry which is preliminary data.</text>
</comment>
<feature type="compositionally biased region" description="Basic residues" evidence="1">
    <location>
        <begin position="138"/>
        <end position="154"/>
    </location>
</feature>
<dbReference type="AlphaFoldDB" id="A0AAD8C4V4"/>
<evidence type="ECO:0000256" key="1">
    <source>
        <dbReference type="SAM" id="MobiDB-lite"/>
    </source>
</evidence>
<evidence type="ECO:0000313" key="2">
    <source>
        <dbReference type="EMBL" id="KAK0066325.1"/>
    </source>
</evidence>